<organism evidence="2 3">
    <name type="scientific">Trifolium medium</name>
    <dbReference type="NCBI Taxonomy" id="97028"/>
    <lineage>
        <taxon>Eukaryota</taxon>
        <taxon>Viridiplantae</taxon>
        <taxon>Streptophyta</taxon>
        <taxon>Embryophyta</taxon>
        <taxon>Tracheophyta</taxon>
        <taxon>Spermatophyta</taxon>
        <taxon>Magnoliopsida</taxon>
        <taxon>eudicotyledons</taxon>
        <taxon>Gunneridae</taxon>
        <taxon>Pentapetalae</taxon>
        <taxon>rosids</taxon>
        <taxon>fabids</taxon>
        <taxon>Fabales</taxon>
        <taxon>Fabaceae</taxon>
        <taxon>Papilionoideae</taxon>
        <taxon>50 kb inversion clade</taxon>
        <taxon>NPAAA clade</taxon>
        <taxon>Hologalegina</taxon>
        <taxon>IRL clade</taxon>
        <taxon>Trifolieae</taxon>
        <taxon>Trifolium</taxon>
    </lineage>
</organism>
<sequence>VWRNFRIPALRTAWCCVAHCVVGVVAVYSSGVCV</sequence>
<protein>
    <submittedName>
        <fullName evidence="2">Uncharacterized protein</fullName>
    </submittedName>
</protein>
<dbReference type="Proteomes" id="UP000265520">
    <property type="component" value="Unassembled WGS sequence"/>
</dbReference>
<evidence type="ECO:0000313" key="3">
    <source>
        <dbReference type="Proteomes" id="UP000265520"/>
    </source>
</evidence>
<name>A0A392STU7_9FABA</name>
<feature type="transmembrane region" description="Helical" evidence="1">
    <location>
        <begin position="12"/>
        <end position="31"/>
    </location>
</feature>
<keyword evidence="1" id="KW-0472">Membrane</keyword>
<keyword evidence="1" id="KW-1133">Transmembrane helix</keyword>
<evidence type="ECO:0000313" key="2">
    <source>
        <dbReference type="EMBL" id="MCI51350.1"/>
    </source>
</evidence>
<comment type="caution">
    <text evidence="2">The sequence shown here is derived from an EMBL/GenBank/DDBJ whole genome shotgun (WGS) entry which is preliminary data.</text>
</comment>
<reference evidence="2 3" key="1">
    <citation type="journal article" date="2018" name="Front. Plant Sci.">
        <title>Red Clover (Trifolium pratense) and Zigzag Clover (T. medium) - A Picture of Genomic Similarities and Differences.</title>
        <authorList>
            <person name="Dluhosova J."/>
            <person name="Istvanek J."/>
            <person name="Nedelnik J."/>
            <person name="Repkova J."/>
        </authorList>
    </citation>
    <scope>NUCLEOTIDE SEQUENCE [LARGE SCALE GENOMIC DNA]</scope>
    <source>
        <strain evidence="3">cv. 10/8</strain>
        <tissue evidence="2">Leaf</tissue>
    </source>
</reference>
<feature type="non-terminal residue" evidence="2">
    <location>
        <position position="1"/>
    </location>
</feature>
<evidence type="ECO:0000256" key="1">
    <source>
        <dbReference type="SAM" id="Phobius"/>
    </source>
</evidence>
<dbReference type="EMBL" id="LXQA010430480">
    <property type="protein sequence ID" value="MCI51350.1"/>
    <property type="molecule type" value="Genomic_DNA"/>
</dbReference>
<accession>A0A392STU7</accession>
<keyword evidence="1" id="KW-0812">Transmembrane</keyword>
<keyword evidence="3" id="KW-1185">Reference proteome</keyword>
<dbReference type="AlphaFoldDB" id="A0A392STU7"/>
<proteinExistence type="predicted"/>